<dbReference type="InterPro" id="IPR017208">
    <property type="entry name" value="UCP037442_abhydr"/>
</dbReference>
<dbReference type="RefSeq" id="WP_316702281.1">
    <property type="nucleotide sequence ID" value="NZ_CP136336.1"/>
</dbReference>
<dbReference type="EMBL" id="CP136336">
    <property type="protein sequence ID" value="WOB09326.1"/>
    <property type="molecule type" value="Genomic_DNA"/>
</dbReference>
<keyword evidence="2" id="KW-0378">Hydrolase</keyword>
<dbReference type="Pfam" id="PF12697">
    <property type="entry name" value="Abhydrolase_6"/>
    <property type="match status" value="1"/>
</dbReference>
<dbReference type="GO" id="GO:0016787">
    <property type="term" value="F:hydrolase activity"/>
    <property type="evidence" value="ECO:0007669"/>
    <property type="project" value="UniProtKB-KW"/>
</dbReference>
<proteinExistence type="predicted"/>
<dbReference type="InterPro" id="IPR029058">
    <property type="entry name" value="AB_hydrolase_fold"/>
</dbReference>
<feature type="domain" description="AB hydrolase-1" evidence="1">
    <location>
        <begin position="37"/>
        <end position="242"/>
    </location>
</feature>
<protein>
    <submittedName>
        <fullName evidence="2">Alpha/beta fold hydrolase</fullName>
    </submittedName>
</protein>
<accession>A0ABZ0D1J1</accession>
<sequence length="290" mass="32756">MDSFEFKAADGFVLQGRLYGDPTQCQSALLIVSAMGVPQRFYGDFAEWLAGQGHVVMSFDYRGIGASRPSQLKHSLKGFDTDIDTWAKQDTSAALAWLDARVSKDTPIHWLGHSLGGQIFGMVPNRERVASIVTIGVGTGYWLRQAPLVRSYVWWLWYVVAPLSMKLFGYFPGRRLKKIGDLPLGVMQQWRRACLDRDYLVGQAGEETRADYAAVRTPILSLSFTDDEYMSARNTADMHAFYASAPREMRRIAPQDIGAKRIGHFGFFRERFADSLWPQVSRWLTPATAR</sequence>
<evidence type="ECO:0000313" key="3">
    <source>
        <dbReference type="Proteomes" id="UP001303946"/>
    </source>
</evidence>
<evidence type="ECO:0000259" key="1">
    <source>
        <dbReference type="Pfam" id="PF12697"/>
    </source>
</evidence>
<dbReference type="Gene3D" id="3.40.50.1820">
    <property type="entry name" value="alpha/beta hydrolase"/>
    <property type="match status" value="1"/>
</dbReference>
<organism evidence="2 3">
    <name type="scientific">Piscinibacter gummiphilus</name>
    <dbReference type="NCBI Taxonomy" id="946333"/>
    <lineage>
        <taxon>Bacteria</taxon>
        <taxon>Pseudomonadati</taxon>
        <taxon>Pseudomonadota</taxon>
        <taxon>Betaproteobacteria</taxon>
        <taxon>Burkholderiales</taxon>
        <taxon>Sphaerotilaceae</taxon>
        <taxon>Piscinibacter</taxon>
    </lineage>
</organism>
<evidence type="ECO:0000313" key="2">
    <source>
        <dbReference type="EMBL" id="WOB09326.1"/>
    </source>
</evidence>
<dbReference type="PIRSF" id="PIRSF037442">
    <property type="entry name" value="UCP037442_abhydr"/>
    <property type="match status" value="1"/>
</dbReference>
<name>A0ABZ0D1J1_9BURK</name>
<dbReference type="SUPFAM" id="SSF53474">
    <property type="entry name" value="alpha/beta-Hydrolases"/>
    <property type="match status" value="1"/>
</dbReference>
<reference evidence="2 3" key="1">
    <citation type="submission" date="2023-10" db="EMBL/GenBank/DDBJ databases">
        <title>Bacteria for the degradation of biodegradable plastic PBAT(Polybutylene adipate terephthalate).</title>
        <authorList>
            <person name="Weon H.-Y."/>
            <person name="Yeon J."/>
        </authorList>
    </citation>
    <scope>NUCLEOTIDE SEQUENCE [LARGE SCALE GENOMIC DNA]</scope>
    <source>
        <strain evidence="2 3">SBD 7-3</strain>
    </source>
</reference>
<gene>
    <name evidence="2" type="ORF">RXV79_04520</name>
</gene>
<keyword evidence="3" id="KW-1185">Reference proteome</keyword>
<dbReference type="InterPro" id="IPR000073">
    <property type="entry name" value="AB_hydrolase_1"/>
</dbReference>
<dbReference type="Proteomes" id="UP001303946">
    <property type="component" value="Chromosome"/>
</dbReference>